<gene>
    <name evidence="10" type="primary">LOC100370302</name>
</gene>
<evidence type="ECO:0000256" key="3">
    <source>
        <dbReference type="ARBA" id="ARBA00022833"/>
    </source>
</evidence>
<comment type="similarity">
    <text evidence="1">Belongs to the DMRT family.</text>
</comment>
<dbReference type="SUPFAM" id="SSF82927">
    <property type="entry name" value="Cysteine-rich DNA binding domain, (DM domain)"/>
    <property type="match status" value="1"/>
</dbReference>
<feature type="domain" description="DM" evidence="8">
    <location>
        <begin position="57"/>
        <end position="104"/>
    </location>
</feature>
<dbReference type="Gene3D" id="4.10.1040.10">
    <property type="entry name" value="DM DNA-binding domain"/>
    <property type="match status" value="1"/>
</dbReference>
<accession>A0ABM0GLF0</accession>
<evidence type="ECO:0000256" key="1">
    <source>
        <dbReference type="ARBA" id="ARBA00006834"/>
    </source>
</evidence>
<evidence type="ECO:0000256" key="6">
    <source>
        <dbReference type="PROSITE-ProRule" id="PRU00070"/>
    </source>
</evidence>
<feature type="region of interest" description="Disordered" evidence="7">
    <location>
        <begin position="22"/>
        <end position="44"/>
    </location>
</feature>
<dbReference type="SUPFAM" id="SSF46934">
    <property type="entry name" value="UBA-like"/>
    <property type="match status" value="1"/>
</dbReference>
<dbReference type="InterPro" id="IPR009060">
    <property type="entry name" value="UBA-like_sf"/>
</dbReference>
<organism evidence="9 10">
    <name type="scientific">Saccoglossus kowalevskii</name>
    <name type="common">Acorn worm</name>
    <dbReference type="NCBI Taxonomy" id="10224"/>
    <lineage>
        <taxon>Eukaryota</taxon>
        <taxon>Metazoa</taxon>
        <taxon>Hemichordata</taxon>
        <taxon>Enteropneusta</taxon>
        <taxon>Harrimaniidae</taxon>
        <taxon>Saccoglossus</taxon>
    </lineage>
</organism>
<dbReference type="PANTHER" id="PTHR12322:SF53">
    <property type="entry name" value="DOUBLESEX-MAB RELATED 11E"/>
    <property type="match status" value="1"/>
</dbReference>
<dbReference type="RefSeq" id="XP_002732510.1">
    <property type="nucleotide sequence ID" value="XM_002732464.1"/>
</dbReference>
<proteinExistence type="inferred from homology"/>
<evidence type="ECO:0000256" key="4">
    <source>
        <dbReference type="ARBA" id="ARBA00023125"/>
    </source>
</evidence>
<dbReference type="PROSITE" id="PS50809">
    <property type="entry name" value="DM_2"/>
    <property type="match status" value="1"/>
</dbReference>
<dbReference type="InterPro" id="IPR005173">
    <property type="entry name" value="DMA"/>
</dbReference>
<evidence type="ECO:0000256" key="2">
    <source>
        <dbReference type="ARBA" id="ARBA00022723"/>
    </source>
</evidence>
<feature type="DNA-binding region" description="DM" evidence="6">
    <location>
        <begin position="57"/>
        <end position="104"/>
    </location>
</feature>
<evidence type="ECO:0000256" key="7">
    <source>
        <dbReference type="SAM" id="MobiDB-lite"/>
    </source>
</evidence>
<dbReference type="InterPro" id="IPR026607">
    <property type="entry name" value="DMRT"/>
</dbReference>
<keyword evidence="4 6" id="KW-0238">DNA-binding</keyword>
<keyword evidence="3 6" id="KW-0862">Zinc</keyword>
<dbReference type="PANTHER" id="PTHR12322">
    <property type="entry name" value="DOUBLESEX AND MAB-3 RELATED TRANSCRIPTION FACTOR DMRT"/>
    <property type="match status" value="1"/>
</dbReference>
<reference evidence="10" key="1">
    <citation type="submission" date="2025-08" db="UniProtKB">
        <authorList>
            <consortium name="RefSeq"/>
        </authorList>
    </citation>
    <scope>IDENTIFICATION</scope>
    <source>
        <tissue evidence="10">Testes</tissue>
    </source>
</reference>
<dbReference type="InterPro" id="IPR036407">
    <property type="entry name" value="DM_DNA-bd_sf"/>
</dbReference>
<dbReference type="SMART" id="SM00301">
    <property type="entry name" value="DM"/>
    <property type="match status" value="1"/>
</dbReference>
<dbReference type="PROSITE" id="PS40000">
    <property type="entry name" value="DM_1"/>
    <property type="match status" value="1"/>
</dbReference>
<dbReference type="GeneID" id="100370302"/>
<keyword evidence="2 6" id="KW-0479">Metal-binding</keyword>
<dbReference type="Proteomes" id="UP000694865">
    <property type="component" value="Unplaced"/>
</dbReference>
<comment type="subcellular location">
    <subcellularLocation>
        <location evidence="6">Nucleus</location>
    </subcellularLocation>
</comment>
<evidence type="ECO:0000256" key="5">
    <source>
        <dbReference type="ARBA" id="ARBA00023242"/>
    </source>
</evidence>
<evidence type="ECO:0000313" key="10">
    <source>
        <dbReference type="RefSeq" id="XP_002732510.1"/>
    </source>
</evidence>
<evidence type="ECO:0000259" key="8">
    <source>
        <dbReference type="PROSITE" id="PS50809"/>
    </source>
</evidence>
<dbReference type="Pfam" id="PF03474">
    <property type="entry name" value="DMA"/>
    <property type="match status" value="1"/>
</dbReference>
<dbReference type="Pfam" id="PF00751">
    <property type="entry name" value="DM"/>
    <property type="match status" value="1"/>
</dbReference>
<keyword evidence="9" id="KW-1185">Reference proteome</keyword>
<protein>
    <submittedName>
        <fullName evidence="10">Doublesex and mab-3 related transcription factor 3-like</fullName>
    </submittedName>
</protein>
<dbReference type="CDD" id="cd14370">
    <property type="entry name" value="CUE_DMA"/>
    <property type="match status" value="1"/>
</dbReference>
<sequence>MTSVGLQGTAYKIVPTEFENAKKKNENSNSGMSVSGTNNDHGSGTVIHRRLLRTPKCARCRNHGVVSCLKGHKRYCRWRDCQCANCLLVVERQRVMAAQVALRRQQATEVSKGTKTKSSNSAAKRVYQRIGKQQSATNAKEILEGYRARANRLMSNIASNNSNNNNYPGLYLPTPLSERLRKRRCFADKELDTTILLDRERQFRFLQSVSGAAPSLINSQYSGTPMVLRTLPKVNIAPKEFLTRIFPDQSPSVLELVLQGCGGNLEKAIEQVVGTMRQSAAMNIQNMTSWPFISNQFNSYSSEQLPFHISRYLASQASVGKLANRLFAAQSRVYMASSSASVTNHLLREKSAFSPPDKLASKRISPQSKPFRDDDSTTSSMECDASDDDDMSQNTPGDAKDKLRETGVVSARALAFSVESLIGKH</sequence>
<name>A0ABM0GLF0_SACKO</name>
<keyword evidence="5 6" id="KW-0539">Nucleus</keyword>
<feature type="compositionally biased region" description="Polar residues" evidence="7">
    <location>
        <begin position="28"/>
        <end position="42"/>
    </location>
</feature>
<feature type="region of interest" description="Disordered" evidence="7">
    <location>
        <begin position="353"/>
        <end position="404"/>
    </location>
</feature>
<dbReference type="InterPro" id="IPR001275">
    <property type="entry name" value="DM_DNA-bd"/>
</dbReference>
<evidence type="ECO:0000313" key="9">
    <source>
        <dbReference type="Proteomes" id="UP000694865"/>
    </source>
</evidence>